<dbReference type="PANTHER" id="PTHR48111:SF2">
    <property type="entry name" value="RESPONSE REGULATOR SAER"/>
    <property type="match status" value="1"/>
</dbReference>
<dbReference type="Pfam" id="PF00486">
    <property type="entry name" value="Trans_reg_C"/>
    <property type="match status" value="1"/>
</dbReference>
<gene>
    <name evidence="10" type="ORF">P7H27_08305</name>
</gene>
<dbReference type="RefSeq" id="WP_311830045.1">
    <property type="nucleotide sequence ID" value="NZ_JARQAJ010000004.1"/>
</dbReference>
<dbReference type="Gene3D" id="6.10.250.690">
    <property type="match status" value="1"/>
</dbReference>
<feature type="DNA-binding region" description="OmpR/PhoB-type" evidence="7">
    <location>
        <begin position="123"/>
        <end position="219"/>
    </location>
</feature>
<dbReference type="EMBL" id="JARQAJ010000004">
    <property type="protein sequence ID" value="MDT2759763.1"/>
    <property type="molecule type" value="Genomic_DNA"/>
</dbReference>
<evidence type="ECO:0000256" key="5">
    <source>
        <dbReference type="ARBA" id="ARBA00023163"/>
    </source>
</evidence>
<dbReference type="SMART" id="SM00862">
    <property type="entry name" value="Trans_reg_C"/>
    <property type="match status" value="1"/>
</dbReference>
<dbReference type="Proteomes" id="UP001181046">
    <property type="component" value="Unassembled WGS sequence"/>
</dbReference>
<dbReference type="InterPro" id="IPR036388">
    <property type="entry name" value="WH-like_DNA-bd_sf"/>
</dbReference>
<evidence type="ECO:0000259" key="9">
    <source>
        <dbReference type="PROSITE" id="PS51755"/>
    </source>
</evidence>
<evidence type="ECO:0000256" key="4">
    <source>
        <dbReference type="ARBA" id="ARBA00023125"/>
    </source>
</evidence>
<evidence type="ECO:0000256" key="2">
    <source>
        <dbReference type="ARBA" id="ARBA00023012"/>
    </source>
</evidence>
<name>A0ABU3FAR3_9ENTE</name>
<dbReference type="CDD" id="cd00383">
    <property type="entry name" value="trans_reg_C"/>
    <property type="match status" value="1"/>
</dbReference>
<evidence type="ECO:0000256" key="7">
    <source>
        <dbReference type="PROSITE-ProRule" id="PRU01091"/>
    </source>
</evidence>
<dbReference type="SMART" id="SM00448">
    <property type="entry name" value="REC"/>
    <property type="match status" value="1"/>
</dbReference>
<keyword evidence="1 6" id="KW-0597">Phosphoprotein</keyword>
<evidence type="ECO:0000256" key="6">
    <source>
        <dbReference type="PROSITE-ProRule" id="PRU00169"/>
    </source>
</evidence>
<sequence>MTKILLVEDDAEIQMMIKELLTEYEVVSAYSGTEGQLRVQQESFDLILLDLMLPGLDGEELLAWIRQRSALPIIVISEKNDLTEKIALLQAGADDYLVKPFDLYELLARIQIQLRHAAKEPTNQILSYQELSVDLETREVRVNETILHLTAREYAILLLFLQFPKKVFSRSNIYENVWQELFFESEKTINVHISNLRGKLQQAGAEYIKTVWGVGFKFD</sequence>
<dbReference type="PANTHER" id="PTHR48111">
    <property type="entry name" value="REGULATOR OF RPOS"/>
    <property type="match status" value="1"/>
</dbReference>
<dbReference type="InterPro" id="IPR011006">
    <property type="entry name" value="CheY-like_superfamily"/>
</dbReference>
<comment type="caution">
    <text evidence="10">The sequence shown here is derived from an EMBL/GenBank/DDBJ whole genome shotgun (WGS) entry which is preliminary data.</text>
</comment>
<dbReference type="Pfam" id="PF00072">
    <property type="entry name" value="Response_reg"/>
    <property type="match status" value="1"/>
</dbReference>
<proteinExistence type="predicted"/>
<keyword evidence="2" id="KW-0902">Two-component regulatory system</keyword>
<dbReference type="SUPFAM" id="SSF52172">
    <property type="entry name" value="CheY-like"/>
    <property type="match status" value="1"/>
</dbReference>
<feature type="domain" description="OmpR/PhoB-type" evidence="9">
    <location>
        <begin position="123"/>
        <end position="219"/>
    </location>
</feature>
<evidence type="ECO:0000259" key="8">
    <source>
        <dbReference type="PROSITE" id="PS50110"/>
    </source>
</evidence>
<keyword evidence="4 7" id="KW-0238">DNA-binding</keyword>
<keyword evidence="3" id="KW-0805">Transcription regulation</keyword>
<keyword evidence="11" id="KW-1185">Reference proteome</keyword>
<dbReference type="CDD" id="cd17574">
    <property type="entry name" value="REC_OmpR"/>
    <property type="match status" value="1"/>
</dbReference>
<keyword evidence="5" id="KW-0804">Transcription</keyword>
<dbReference type="Gene3D" id="3.40.50.2300">
    <property type="match status" value="1"/>
</dbReference>
<protein>
    <submittedName>
        <fullName evidence="10">Response regulator transcription factor</fullName>
    </submittedName>
</protein>
<dbReference type="InterPro" id="IPR001789">
    <property type="entry name" value="Sig_transdc_resp-reg_receiver"/>
</dbReference>
<feature type="modified residue" description="4-aspartylphosphate" evidence="6">
    <location>
        <position position="50"/>
    </location>
</feature>
<reference evidence="10" key="1">
    <citation type="submission" date="2023-03" db="EMBL/GenBank/DDBJ databases">
        <authorList>
            <person name="Shen W."/>
            <person name="Cai J."/>
        </authorList>
    </citation>
    <scope>NUCLEOTIDE SEQUENCE</scope>
    <source>
        <strain evidence="10">P66-3</strain>
    </source>
</reference>
<feature type="domain" description="Response regulatory" evidence="8">
    <location>
        <begin position="3"/>
        <end position="114"/>
    </location>
</feature>
<evidence type="ECO:0000313" key="10">
    <source>
        <dbReference type="EMBL" id="MDT2759763.1"/>
    </source>
</evidence>
<dbReference type="Gene3D" id="1.10.10.10">
    <property type="entry name" value="Winged helix-like DNA-binding domain superfamily/Winged helix DNA-binding domain"/>
    <property type="match status" value="1"/>
</dbReference>
<evidence type="ECO:0000313" key="11">
    <source>
        <dbReference type="Proteomes" id="UP001181046"/>
    </source>
</evidence>
<evidence type="ECO:0000256" key="1">
    <source>
        <dbReference type="ARBA" id="ARBA00022553"/>
    </source>
</evidence>
<organism evidence="10 11">
    <name type="scientific">Enterococcus xiangfangensis</name>
    <dbReference type="NCBI Taxonomy" id="1296537"/>
    <lineage>
        <taxon>Bacteria</taxon>
        <taxon>Bacillati</taxon>
        <taxon>Bacillota</taxon>
        <taxon>Bacilli</taxon>
        <taxon>Lactobacillales</taxon>
        <taxon>Enterococcaceae</taxon>
        <taxon>Enterococcus</taxon>
    </lineage>
</organism>
<dbReference type="InterPro" id="IPR039420">
    <property type="entry name" value="WalR-like"/>
</dbReference>
<accession>A0ABU3FAR3</accession>
<dbReference type="PROSITE" id="PS50110">
    <property type="entry name" value="RESPONSE_REGULATORY"/>
    <property type="match status" value="1"/>
</dbReference>
<dbReference type="PROSITE" id="PS51755">
    <property type="entry name" value="OMPR_PHOB"/>
    <property type="match status" value="1"/>
</dbReference>
<dbReference type="InterPro" id="IPR001867">
    <property type="entry name" value="OmpR/PhoB-type_DNA-bd"/>
</dbReference>
<evidence type="ECO:0000256" key="3">
    <source>
        <dbReference type="ARBA" id="ARBA00023015"/>
    </source>
</evidence>